<dbReference type="InterPro" id="IPR037257">
    <property type="entry name" value="T2SS_E_N_sf"/>
</dbReference>
<proteinExistence type="predicted"/>
<dbReference type="SUPFAM" id="SSF160246">
    <property type="entry name" value="EspE N-terminal domain-like"/>
    <property type="match status" value="1"/>
</dbReference>
<organism evidence="1 2">
    <name type="scientific">Thermocrinis albus (strain DSM 14484 / JCM 11386 / HI 11/12)</name>
    <dbReference type="NCBI Taxonomy" id="638303"/>
    <lineage>
        <taxon>Bacteria</taxon>
        <taxon>Pseudomonadati</taxon>
        <taxon>Aquificota</taxon>
        <taxon>Aquificia</taxon>
        <taxon>Aquificales</taxon>
        <taxon>Aquificaceae</taxon>
        <taxon>Thermocrinis</taxon>
    </lineage>
</organism>
<keyword evidence="2" id="KW-1185">Reference proteome</keyword>
<dbReference type="KEGG" id="tal:Thal_1490"/>
<dbReference type="AlphaFoldDB" id="D3SMY9"/>
<gene>
    <name evidence="1" type="ordered locus">Thal_1490</name>
</gene>
<evidence type="ECO:0000313" key="1">
    <source>
        <dbReference type="EMBL" id="ADC90119.1"/>
    </source>
</evidence>
<dbReference type="Proteomes" id="UP000002043">
    <property type="component" value="Chromosome"/>
</dbReference>
<name>D3SMY9_THEAH</name>
<protein>
    <submittedName>
        <fullName evidence="1">General secretory pathway protein E</fullName>
    </submittedName>
</protein>
<dbReference type="STRING" id="638303.Thal_1490"/>
<evidence type="ECO:0000313" key="2">
    <source>
        <dbReference type="Proteomes" id="UP000002043"/>
    </source>
</evidence>
<reference evidence="2" key="1">
    <citation type="journal article" date="2010" name="Stand. Genomic Sci.">
        <title>Complete genome sequence of Thermocrinis albus type strain (HI 11/12T).</title>
        <authorList>
            <person name="Wirth R."/>
            <person name="Sikorski J."/>
            <person name="Brambilla E."/>
            <person name="Misra M."/>
            <person name="Lapidus A."/>
            <person name="Copeland A."/>
            <person name="Nolan M."/>
            <person name="Lucas S."/>
            <person name="Chen F."/>
            <person name="Tice H."/>
            <person name="Cheng J.F."/>
            <person name="Han C."/>
            <person name="Detter J.C."/>
            <person name="Tapia R."/>
            <person name="Bruce D."/>
            <person name="Goodwin L."/>
            <person name="Pitluck S."/>
            <person name="Pati A."/>
            <person name="Anderson I."/>
            <person name="Ivanova N."/>
            <person name="Mavromatis K."/>
            <person name="Mikhailova N."/>
            <person name="Chen A."/>
            <person name="Palaniappan K."/>
            <person name="Bilek Y."/>
            <person name="Hader T."/>
            <person name="Land M."/>
            <person name="Hauser L."/>
            <person name="Chang Y.J."/>
            <person name="Jeffries C.D."/>
            <person name="Tindall B.J."/>
            <person name="Rohde M."/>
            <person name="Goker M."/>
            <person name="Bristow J."/>
            <person name="Eisen J.A."/>
            <person name="Markowitz V."/>
            <person name="Hugenholtz P."/>
            <person name="Kyrpides N.C."/>
            <person name="Klenk H.P."/>
        </authorList>
    </citation>
    <scope>NUCLEOTIDE SEQUENCE [LARGE SCALE GENOMIC DNA]</scope>
    <source>
        <strain evidence="2">DSM 14484 / JCM 11386 / HI 11/12</strain>
    </source>
</reference>
<sequence length="132" mass="15474">MGQEPMGAYGSNFKKIGQILIEKGLITQQQLEEALQYQRKYGGRLGWILASLGYIKRLDLYKVLSEQLNLELNFYPNVTKFIDLNFLKKFDPYILARYECIPAKEEGENVLVYTSYPDSEKLREFSEKYLKK</sequence>
<accession>D3SMY9</accession>
<dbReference type="EMBL" id="CP001931">
    <property type="protein sequence ID" value="ADC90119.1"/>
    <property type="molecule type" value="Genomic_DNA"/>
</dbReference>
<dbReference type="HOGENOM" id="CLU_2153652_0_0_0"/>
<dbReference type="eggNOG" id="COG1215">
    <property type="taxonomic scope" value="Bacteria"/>
</dbReference>